<dbReference type="Pfam" id="PF19524">
    <property type="entry name" value="DUF6054"/>
    <property type="match status" value="1"/>
</dbReference>
<reference evidence="1 2" key="1">
    <citation type="submission" date="2015-06" db="EMBL/GenBank/DDBJ databases">
        <authorList>
            <person name="Wibberg Daniel"/>
        </authorList>
    </citation>
    <scope>NUCLEOTIDE SEQUENCE [LARGE SCALE GENOMIC DNA]</scope>
    <source>
        <strain evidence="1 2">T3/55T</strain>
    </source>
</reference>
<keyword evidence="2" id="KW-1185">Reference proteome</keyword>
<gene>
    <name evidence="1" type="ORF">HHT355_1598</name>
</gene>
<evidence type="ECO:0000313" key="2">
    <source>
        <dbReference type="Proteomes" id="UP000236497"/>
    </source>
</evidence>
<dbReference type="OrthoDB" id="4774735at2"/>
<dbReference type="RefSeq" id="WP_103202901.1">
    <property type="nucleotide sequence ID" value="NZ_CVTD020000016.1"/>
</dbReference>
<protein>
    <submittedName>
        <fullName evidence="1">Uncharacterized protein</fullName>
    </submittedName>
</protein>
<dbReference type="InterPro" id="IPR046117">
    <property type="entry name" value="DUF6054"/>
</dbReference>
<evidence type="ECO:0000313" key="1">
    <source>
        <dbReference type="EMBL" id="CRZ34799.1"/>
    </source>
</evidence>
<sequence length="116" mass="13238">MAKYEKRLKGNFDELLNWLHRDITEGSLSASYEDGSSITMGNARMAVRVYERYSMTGKNRVSMNITLLEVEDDLFITAITSGGSQAVFFKINTLGEEAFLEEFINSLNRYINHRQG</sequence>
<dbReference type="AlphaFoldDB" id="A0A0H5SH47"/>
<proteinExistence type="predicted"/>
<name>A0A0H5SH47_HERHM</name>
<accession>A0A0H5SH47</accession>
<dbReference type="EMBL" id="CVTD020000016">
    <property type="protein sequence ID" value="CRZ34799.1"/>
    <property type="molecule type" value="Genomic_DNA"/>
</dbReference>
<organism evidence="1 2">
    <name type="scientific">Herbinix hemicellulosilytica</name>
    <dbReference type="NCBI Taxonomy" id="1564487"/>
    <lineage>
        <taxon>Bacteria</taxon>
        <taxon>Bacillati</taxon>
        <taxon>Bacillota</taxon>
        <taxon>Clostridia</taxon>
        <taxon>Lachnospirales</taxon>
        <taxon>Lachnospiraceae</taxon>
        <taxon>Herbinix</taxon>
    </lineage>
</organism>
<dbReference type="Proteomes" id="UP000236497">
    <property type="component" value="Unassembled WGS sequence"/>
</dbReference>